<dbReference type="AlphaFoldDB" id="A0A6P2R9Z2"/>
<reference evidence="1 2" key="1">
    <citation type="submission" date="2019-09" db="EMBL/GenBank/DDBJ databases">
        <authorList>
            <person name="Depoorter E."/>
        </authorList>
    </citation>
    <scope>NUCLEOTIDE SEQUENCE [LARGE SCALE GENOMIC DNA]</scope>
    <source>
        <strain evidence="1">LMG 24065</strain>
    </source>
</reference>
<keyword evidence="2" id="KW-1185">Reference proteome</keyword>
<dbReference type="Proteomes" id="UP000494125">
    <property type="component" value="Unassembled WGS sequence"/>
</dbReference>
<evidence type="ECO:0000313" key="1">
    <source>
        <dbReference type="EMBL" id="VWC29818.1"/>
    </source>
</evidence>
<organism evidence="1 2">
    <name type="scientific">Burkholderia diffusa</name>
    <dbReference type="NCBI Taxonomy" id="488732"/>
    <lineage>
        <taxon>Bacteria</taxon>
        <taxon>Pseudomonadati</taxon>
        <taxon>Pseudomonadota</taxon>
        <taxon>Betaproteobacteria</taxon>
        <taxon>Burkholderiales</taxon>
        <taxon>Burkholderiaceae</taxon>
        <taxon>Burkholderia</taxon>
        <taxon>Burkholderia cepacia complex</taxon>
    </lineage>
</organism>
<evidence type="ECO:0000313" key="2">
    <source>
        <dbReference type="Proteomes" id="UP000494125"/>
    </source>
</evidence>
<proteinExistence type="predicted"/>
<name>A0A6P2R9Z2_9BURK</name>
<dbReference type="EMBL" id="CABVPN010000056">
    <property type="protein sequence ID" value="VWC29818.1"/>
    <property type="molecule type" value="Genomic_DNA"/>
</dbReference>
<sequence>MDDSQVILSMMLNSKERWQAYSVAMKNMSGHIYMETPGDPCKN</sequence>
<protein>
    <submittedName>
        <fullName evidence="1">Uncharacterized protein</fullName>
    </submittedName>
</protein>
<accession>A0A6P2R9Z2</accession>
<gene>
    <name evidence="1" type="ORF">BDI24065_06320</name>
</gene>